<keyword evidence="1" id="KW-0812">Transmembrane</keyword>
<accession>A0AAV1DBG3</accession>
<name>A0AAV1DBG3_OLDCO</name>
<sequence>MTLILGLKKKQSNRQMINSQLSVLPAMVVVLVFIMSQATNTGAQDNWEDPLTSCCGTCTGDWFANEMSARIACLNQTDPGACSTALAPDPKYATDRDSCYDTCVAGINGDPTKCFRMQPQDCCNICYAVSPQAGDCSSSGDPNSDCRMKSICYGACAAGCVDPPTASSSG</sequence>
<keyword evidence="1" id="KW-1133">Transmembrane helix</keyword>
<keyword evidence="1" id="KW-0472">Membrane</keyword>
<evidence type="ECO:0000313" key="3">
    <source>
        <dbReference type="Proteomes" id="UP001161247"/>
    </source>
</evidence>
<evidence type="ECO:0000256" key="1">
    <source>
        <dbReference type="SAM" id="Phobius"/>
    </source>
</evidence>
<dbReference type="Proteomes" id="UP001161247">
    <property type="component" value="Chromosome 5"/>
</dbReference>
<protein>
    <submittedName>
        <fullName evidence="2">OLC1v1004097C1</fullName>
    </submittedName>
</protein>
<gene>
    <name evidence="2" type="ORF">OLC1_LOCUS13967</name>
</gene>
<keyword evidence="3" id="KW-1185">Reference proteome</keyword>
<dbReference type="AlphaFoldDB" id="A0AAV1DBG3"/>
<proteinExistence type="predicted"/>
<evidence type="ECO:0000313" key="2">
    <source>
        <dbReference type="EMBL" id="CAI9105224.1"/>
    </source>
</evidence>
<dbReference type="EMBL" id="OX459122">
    <property type="protein sequence ID" value="CAI9105224.1"/>
    <property type="molecule type" value="Genomic_DNA"/>
</dbReference>
<reference evidence="2" key="1">
    <citation type="submission" date="2023-03" db="EMBL/GenBank/DDBJ databases">
        <authorList>
            <person name="Julca I."/>
        </authorList>
    </citation>
    <scope>NUCLEOTIDE SEQUENCE</scope>
</reference>
<organism evidence="2 3">
    <name type="scientific">Oldenlandia corymbosa var. corymbosa</name>
    <dbReference type="NCBI Taxonomy" id="529605"/>
    <lineage>
        <taxon>Eukaryota</taxon>
        <taxon>Viridiplantae</taxon>
        <taxon>Streptophyta</taxon>
        <taxon>Embryophyta</taxon>
        <taxon>Tracheophyta</taxon>
        <taxon>Spermatophyta</taxon>
        <taxon>Magnoliopsida</taxon>
        <taxon>eudicotyledons</taxon>
        <taxon>Gunneridae</taxon>
        <taxon>Pentapetalae</taxon>
        <taxon>asterids</taxon>
        <taxon>lamiids</taxon>
        <taxon>Gentianales</taxon>
        <taxon>Rubiaceae</taxon>
        <taxon>Rubioideae</taxon>
        <taxon>Spermacoceae</taxon>
        <taxon>Hedyotis-Oldenlandia complex</taxon>
        <taxon>Oldenlandia</taxon>
    </lineage>
</organism>
<feature type="transmembrane region" description="Helical" evidence="1">
    <location>
        <begin position="21"/>
        <end position="38"/>
    </location>
</feature>